<keyword evidence="9" id="KW-1015">Disulfide bond</keyword>
<dbReference type="InterPro" id="IPR000314">
    <property type="entry name" value="Gastrin_rcpt"/>
</dbReference>
<proteinExistence type="inferred from homology"/>
<feature type="transmembrane region" description="Helical" evidence="17">
    <location>
        <begin position="343"/>
        <end position="363"/>
    </location>
</feature>
<feature type="domain" description="G-protein coupled receptors family 1 profile" evidence="18">
    <location>
        <begin position="77"/>
        <end position="402"/>
    </location>
</feature>
<evidence type="ECO:0000313" key="20">
    <source>
        <dbReference type="RefSeq" id="XP_055893606.1"/>
    </source>
</evidence>
<dbReference type="InterPro" id="IPR017452">
    <property type="entry name" value="GPCR_Rhodpsn_7TM"/>
</dbReference>
<keyword evidence="6 16" id="KW-0297">G-protein coupled receptor</keyword>
<evidence type="ECO:0000256" key="15">
    <source>
        <dbReference type="ARBA" id="ARBA00031093"/>
    </source>
</evidence>
<dbReference type="PANTHER" id="PTHR24238">
    <property type="entry name" value="G-PROTEIN COUPLED RECEPTOR"/>
    <property type="match status" value="1"/>
</dbReference>
<dbReference type="GO" id="GO:0005886">
    <property type="term" value="C:plasma membrane"/>
    <property type="evidence" value="ECO:0007669"/>
    <property type="project" value="UniProtKB-SubCell"/>
</dbReference>
<reference evidence="20 21" key="1">
    <citation type="submission" date="2025-04" db="UniProtKB">
        <authorList>
            <consortium name="RefSeq"/>
        </authorList>
    </citation>
    <scope>IDENTIFICATION</scope>
</reference>
<dbReference type="RefSeq" id="XP_055893606.1">
    <property type="nucleotide sequence ID" value="XM_056037631.1"/>
</dbReference>
<dbReference type="RefSeq" id="XP_055893607.1">
    <property type="nucleotide sequence ID" value="XM_056037632.1"/>
</dbReference>
<evidence type="ECO:0000313" key="21">
    <source>
        <dbReference type="RefSeq" id="XP_055893607.1"/>
    </source>
</evidence>
<name>A0A9W3B2B5_BIOGL</name>
<dbReference type="SMART" id="SM01381">
    <property type="entry name" value="7TM_GPCR_Srsx"/>
    <property type="match status" value="1"/>
</dbReference>
<gene>
    <name evidence="20 21" type="primary">LOC106059000</name>
</gene>
<dbReference type="AlphaFoldDB" id="A0A9W3B2B5"/>
<organism evidence="19 20">
    <name type="scientific">Biomphalaria glabrata</name>
    <name type="common">Bloodfluke planorb</name>
    <name type="synonym">Freshwater snail</name>
    <dbReference type="NCBI Taxonomy" id="6526"/>
    <lineage>
        <taxon>Eukaryota</taxon>
        <taxon>Metazoa</taxon>
        <taxon>Spiralia</taxon>
        <taxon>Lophotrochozoa</taxon>
        <taxon>Mollusca</taxon>
        <taxon>Gastropoda</taxon>
        <taxon>Heterobranchia</taxon>
        <taxon>Euthyneura</taxon>
        <taxon>Panpulmonata</taxon>
        <taxon>Hygrophila</taxon>
        <taxon>Lymnaeoidea</taxon>
        <taxon>Planorbidae</taxon>
        <taxon>Biomphalaria</taxon>
    </lineage>
</organism>
<dbReference type="OMA" id="GCYVNLL"/>
<evidence type="ECO:0000256" key="9">
    <source>
        <dbReference type="ARBA" id="ARBA00023157"/>
    </source>
</evidence>
<evidence type="ECO:0000256" key="4">
    <source>
        <dbReference type="ARBA" id="ARBA00022692"/>
    </source>
</evidence>
<feature type="transmembrane region" description="Helical" evidence="17">
    <location>
        <begin position="180"/>
        <end position="202"/>
    </location>
</feature>
<comment type="similarity">
    <text evidence="16">Belongs to the G-protein coupled receptor 1 family.</text>
</comment>
<keyword evidence="19" id="KW-1185">Reference proteome</keyword>
<evidence type="ECO:0000256" key="2">
    <source>
        <dbReference type="ARBA" id="ARBA00019090"/>
    </source>
</evidence>
<evidence type="ECO:0000256" key="3">
    <source>
        <dbReference type="ARBA" id="ARBA00022475"/>
    </source>
</evidence>
<evidence type="ECO:0000256" key="17">
    <source>
        <dbReference type="SAM" id="Phobius"/>
    </source>
</evidence>
<dbReference type="Gene3D" id="1.20.1070.10">
    <property type="entry name" value="Rhodopsin 7-helix transmembrane proteins"/>
    <property type="match status" value="1"/>
</dbReference>
<keyword evidence="11" id="KW-0325">Glycoprotein</keyword>
<dbReference type="InterPro" id="IPR009126">
    <property type="entry name" value="Cholcskin_rcpt"/>
</dbReference>
<dbReference type="OrthoDB" id="10037617at2759"/>
<evidence type="ECO:0000256" key="7">
    <source>
        <dbReference type="ARBA" id="ARBA00023136"/>
    </source>
</evidence>
<evidence type="ECO:0000256" key="12">
    <source>
        <dbReference type="ARBA" id="ARBA00023224"/>
    </source>
</evidence>
<evidence type="ECO:0000256" key="16">
    <source>
        <dbReference type="RuleBase" id="RU000688"/>
    </source>
</evidence>
<keyword evidence="10 16" id="KW-0675">Receptor</keyword>
<dbReference type="GO" id="GO:0008188">
    <property type="term" value="F:neuropeptide receptor activity"/>
    <property type="evidence" value="ECO:0007669"/>
    <property type="project" value="TreeGrafter"/>
</dbReference>
<evidence type="ECO:0000256" key="6">
    <source>
        <dbReference type="ARBA" id="ARBA00023040"/>
    </source>
</evidence>
<dbReference type="InterPro" id="IPR000276">
    <property type="entry name" value="GPCR_Rhodpsn"/>
</dbReference>
<dbReference type="PROSITE" id="PS00237">
    <property type="entry name" value="G_PROTEIN_RECEP_F1_1"/>
    <property type="match status" value="1"/>
</dbReference>
<dbReference type="PANTHER" id="PTHR24238:SF75">
    <property type="entry name" value="CHOLECYSTOKININ-LIKE RECEPTOR AT 17D1-RELATED"/>
    <property type="match status" value="1"/>
</dbReference>
<feature type="transmembrane region" description="Helical" evidence="17">
    <location>
        <begin position="61"/>
        <end position="86"/>
    </location>
</feature>
<evidence type="ECO:0000256" key="13">
    <source>
        <dbReference type="ARBA" id="ARBA00023288"/>
    </source>
</evidence>
<evidence type="ECO:0000256" key="11">
    <source>
        <dbReference type="ARBA" id="ARBA00023180"/>
    </source>
</evidence>
<dbReference type="SUPFAM" id="SSF81321">
    <property type="entry name" value="Family A G protein-coupled receptor-like"/>
    <property type="match status" value="1"/>
</dbReference>
<feature type="transmembrane region" description="Helical" evidence="17">
    <location>
        <begin position="138"/>
        <end position="160"/>
    </location>
</feature>
<protein>
    <recommendedName>
        <fullName evidence="2">Gastrin/cholecystokinin type B receptor</fullName>
    </recommendedName>
    <alternativeName>
        <fullName evidence="15">Cholecystokinin-2 receptor</fullName>
    </alternativeName>
</protein>
<dbReference type="PRINTS" id="PR00527">
    <property type="entry name" value="GASTRINR"/>
</dbReference>
<evidence type="ECO:0000256" key="14">
    <source>
        <dbReference type="ARBA" id="ARBA00025402"/>
    </source>
</evidence>
<feature type="transmembrane region" description="Helical" evidence="17">
    <location>
        <begin position="98"/>
        <end position="118"/>
    </location>
</feature>
<dbReference type="GeneID" id="106059000"/>
<evidence type="ECO:0000256" key="1">
    <source>
        <dbReference type="ARBA" id="ARBA00004651"/>
    </source>
</evidence>
<feature type="transmembrane region" description="Helical" evidence="17">
    <location>
        <begin position="383"/>
        <end position="404"/>
    </location>
</feature>
<keyword evidence="7 17" id="KW-0472">Membrane</keyword>
<keyword evidence="5 17" id="KW-1133">Transmembrane helix</keyword>
<keyword evidence="13" id="KW-0449">Lipoprotein</keyword>
<evidence type="ECO:0000313" key="19">
    <source>
        <dbReference type="Proteomes" id="UP001165740"/>
    </source>
</evidence>
<dbReference type="PRINTS" id="PR00237">
    <property type="entry name" value="GPCRRHODOPSN"/>
</dbReference>
<dbReference type="PROSITE" id="PS50262">
    <property type="entry name" value="G_PROTEIN_RECEP_F1_2"/>
    <property type="match status" value="1"/>
</dbReference>
<dbReference type="GO" id="GO:0015054">
    <property type="term" value="F:gastrin receptor activity"/>
    <property type="evidence" value="ECO:0007669"/>
    <property type="project" value="InterPro"/>
</dbReference>
<evidence type="ECO:0000256" key="10">
    <source>
        <dbReference type="ARBA" id="ARBA00023170"/>
    </source>
</evidence>
<comment type="function">
    <text evidence="14">Receptor for gastrin and cholecystokinin. The CCK-B receptors occur throughout the central nervous system where they modulate anxiety, analgesia, arousal, and neuroleptic activity. This receptor mediates its action by association with G proteins that activate a phosphatidylinositol-calcium second messenger system.</text>
</comment>
<evidence type="ECO:0000256" key="5">
    <source>
        <dbReference type="ARBA" id="ARBA00022989"/>
    </source>
</evidence>
<feature type="transmembrane region" description="Helical" evidence="17">
    <location>
        <begin position="222"/>
        <end position="242"/>
    </location>
</feature>
<dbReference type="PRINTS" id="PR01822">
    <property type="entry name" value="CCYSTOKININR"/>
</dbReference>
<evidence type="ECO:0000259" key="18">
    <source>
        <dbReference type="PROSITE" id="PS50262"/>
    </source>
</evidence>
<accession>A0A9W3B2B5</accession>
<keyword evidence="4 16" id="KW-0812">Transmembrane</keyword>
<dbReference type="Proteomes" id="UP001165740">
    <property type="component" value="Chromosome 8"/>
</dbReference>
<comment type="subcellular location">
    <subcellularLocation>
        <location evidence="1">Cell membrane</location>
        <topology evidence="1">Multi-pass membrane protein</topology>
    </subcellularLocation>
</comment>
<sequence>MVQQQYFVPDYSNRTFHNIVQSSPLLDHCEQMYNDTGALNSSRESFLKECMSRMQGSRVSYFIIIPYLVIFLLSVVGNVLVILTLVRHKKMRTITNMYLLNLAFSDLLLALFCMPFTLIPMLMQKFIFGSVVCFALRYVQAISVGVSCATLVAISMERFYAICQPLRSRKWQTLKHSYRVIMAIWLSAISLMIPIAVFNKIIKLKNGDEACREIWPNHLLESMYTVLLDVVLLVIPLFLMGFSYARIAKELWSDVSISSGEPSSPLSEILEMLPCSRGIESDTQRYEGKEKQNGFTTPIHQSPLIPNRHIARSVSSESYNSKNQVQVLSPAYNCRVLANKKRVVKMLFVVVLEYFLCWTPLYLCNSWATLDYNSARNTISPLTKTVILSLSYLSSCIHPITYCFMNRRFRQSFVDAFNCCSRGRQKGNAFYSEASQHNGSIAQVNKSTMSKHSKVTWKRHR</sequence>
<evidence type="ECO:0000256" key="8">
    <source>
        <dbReference type="ARBA" id="ARBA00023139"/>
    </source>
</evidence>
<keyword evidence="8" id="KW-0564">Palmitate</keyword>
<keyword evidence="3" id="KW-1003">Cell membrane</keyword>
<keyword evidence="12 16" id="KW-0807">Transducer</keyword>
<dbReference type="Pfam" id="PF00001">
    <property type="entry name" value="7tm_1"/>
    <property type="match status" value="1"/>
</dbReference>